<dbReference type="SMART" id="SM01419">
    <property type="entry name" value="Thiol-ester_cl"/>
    <property type="match status" value="1"/>
</dbReference>
<feature type="chain" id="PRO_5036473612" evidence="9">
    <location>
        <begin position="17"/>
        <end position="1701"/>
    </location>
</feature>
<feature type="domain" description="Alpha-2-macroglobulin bait region" evidence="10">
    <location>
        <begin position="463"/>
        <end position="653"/>
    </location>
</feature>
<dbReference type="Proteomes" id="UP000005408">
    <property type="component" value="Unassembled WGS sequence"/>
</dbReference>
<keyword evidence="3" id="KW-0964">Secreted</keyword>
<feature type="domain" description="Alpha-macroglobulin receptor-binding" evidence="12">
    <location>
        <begin position="1412"/>
        <end position="1497"/>
    </location>
</feature>
<dbReference type="SUPFAM" id="SSF48239">
    <property type="entry name" value="Terpenoid cyclases/Protein prenyltransferases"/>
    <property type="match status" value="1"/>
</dbReference>
<keyword evidence="4" id="KW-0646">Protease inhibitor</keyword>
<dbReference type="InterPro" id="IPR002890">
    <property type="entry name" value="MG2"/>
</dbReference>
<dbReference type="InterPro" id="IPR014756">
    <property type="entry name" value="Ig_E-set"/>
</dbReference>
<dbReference type="Pfam" id="PF17789">
    <property type="entry name" value="MG4"/>
    <property type="match status" value="1"/>
</dbReference>
<dbReference type="Gene3D" id="2.60.40.1930">
    <property type="match status" value="3"/>
</dbReference>
<dbReference type="InterPro" id="IPR008930">
    <property type="entry name" value="Terpenoid_cyclase/PrenylTrfase"/>
</dbReference>
<dbReference type="Gene3D" id="2.60.40.10">
    <property type="entry name" value="Immunoglobulins"/>
    <property type="match status" value="2"/>
</dbReference>
<dbReference type="SMART" id="SM01360">
    <property type="entry name" value="A2M"/>
    <property type="match status" value="1"/>
</dbReference>
<dbReference type="PANTHER" id="PTHR11412">
    <property type="entry name" value="MACROGLOBULIN / COMPLEMENT"/>
    <property type="match status" value="1"/>
</dbReference>
<evidence type="ECO:0000256" key="5">
    <source>
        <dbReference type="ARBA" id="ARBA00022729"/>
    </source>
</evidence>
<dbReference type="Pfam" id="PF07703">
    <property type="entry name" value="A2M_BRD"/>
    <property type="match status" value="1"/>
</dbReference>
<dbReference type="Pfam" id="PF17791">
    <property type="entry name" value="MG3"/>
    <property type="match status" value="1"/>
</dbReference>
<dbReference type="InterPro" id="IPR041555">
    <property type="entry name" value="MG3"/>
</dbReference>
<reference evidence="13" key="1">
    <citation type="submission" date="2022-08" db="UniProtKB">
        <authorList>
            <consortium name="EnsemblMetazoa"/>
        </authorList>
    </citation>
    <scope>IDENTIFICATION</scope>
    <source>
        <strain evidence="13">05x7-T-G4-1.051#20</strain>
    </source>
</reference>
<comment type="subcellular location">
    <subcellularLocation>
        <location evidence="1">Secreted</location>
    </subcellularLocation>
</comment>
<evidence type="ECO:0000256" key="6">
    <source>
        <dbReference type="ARBA" id="ARBA00022900"/>
    </source>
</evidence>
<proteinExistence type="inferred from homology"/>
<dbReference type="GO" id="GO:0004867">
    <property type="term" value="F:serine-type endopeptidase inhibitor activity"/>
    <property type="evidence" value="ECO:0007669"/>
    <property type="project" value="UniProtKB-KW"/>
</dbReference>
<keyword evidence="14" id="KW-1185">Reference proteome</keyword>
<evidence type="ECO:0000256" key="2">
    <source>
        <dbReference type="ARBA" id="ARBA00010952"/>
    </source>
</evidence>
<dbReference type="InterPro" id="IPR009048">
    <property type="entry name" value="A-macroglobulin_rcpt-bd"/>
</dbReference>
<keyword evidence="5 9" id="KW-0732">Signal</keyword>
<feature type="domain" description="Alpha-2-macroglobulin" evidence="11">
    <location>
        <begin position="793"/>
        <end position="883"/>
    </location>
</feature>
<dbReference type="Pfam" id="PF00207">
    <property type="entry name" value="A2M"/>
    <property type="match status" value="1"/>
</dbReference>
<dbReference type="SUPFAM" id="SSF81296">
    <property type="entry name" value="E set domains"/>
    <property type="match status" value="1"/>
</dbReference>
<dbReference type="InterPro" id="IPR036595">
    <property type="entry name" value="A-macroglobulin_rcpt-bd_sf"/>
</dbReference>
<keyword evidence="7" id="KW-1015">Disulfide bond</keyword>
<evidence type="ECO:0000313" key="14">
    <source>
        <dbReference type="Proteomes" id="UP000005408"/>
    </source>
</evidence>
<organism evidence="13 14">
    <name type="scientific">Magallana gigas</name>
    <name type="common">Pacific oyster</name>
    <name type="synonym">Crassostrea gigas</name>
    <dbReference type="NCBI Taxonomy" id="29159"/>
    <lineage>
        <taxon>Eukaryota</taxon>
        <taxon>Metazoa</taxon>
        <taxon>Spiralia</taxon>
        <taxon>Lophotrochozoa</taxon>
        <taxon>Mollusca</taxon>
        <taxon>Bivalvia</taxon>
        <taxon>Autobranchia</taxon>
        <taxon>Pteriomorphia</taxon>
        <taxon>Ostreida</taxon>
        <taxon>Ostreoidea</taxon>
        <taxon>Ostreidae</taxon>
        <taxon>Magallana</taxon>
    </lineage>
</organism>
<dbReference type="InterPro" id="IPR011625">
    <property type="entry name" value="A2M_N_BRD"/>
</dbReference>
<keyword evidence="6" id="KW-0722">Serine protease inhibitor</keyword>
<evidence type="ECO:0000256" key="1">
    <source>
        <dbReference type="ARBA" id="ARBA00004613"/>
    </source>
</evidence>
<dbReference type="InterPro" id="IPR047565">
    <property type="entry name" value="Alpha-macroglob_thiol-ester_cl"/>
</dbReference>
<dbReference type="Pfam" id="PF01835">
    <property type="entry name" value="MG2"/>
    <property type="match status" value="1"/>
</dbReference>
<evidence type="ECO:0000259" key="11">
    <source>
        <dbReference type="SMART" id="SM01360"/>
    </source>
</evidence>
<dbReference type="Gene3D" id="2.20.130.20">
    <property type="match status" value="1"/>
</dbReference>
<dbReference type="FunFam" id="2.60.40.1930:FF:000001">
    <property type="entry name" value="CD109 isoform 3"/>
    <property type="match status" value="1"/>
</dbReference>
<dbReference type="GO" id="GO:0005615">
    <property type="term" value="C:extracellular space"/>
    <property type="evidence" value="ECO:0007669"/>
    <property type="project" value="InterPro"/>
</dbReference>
<dbReference type="EnsemblMetazoa" id="G32593.1">
    <property type="protein sequence ID" value="G32593.1:cds"/>
    <property type="gene ID" value="G32593"/>
</dbReference>
<dbReference type="InterPro" id="IPR050473">
    <property type="entry name" value="A2M/Complement_sys"/>
</dbReference>
<dbReference type="Gene3D" id="2.60.120.1540">
    <property type="match status" value="1"/>
</dbReference>
<feature type="signal peptide" evidence="9">
    <location>
        <begin position="1"/>
        <end position="16"/>
    </location>
</feature>
<keyword evidence="8" id="KW-0325">Glycoprotein</keyword>
<evidence type="ECO:0000256" key="7">
    <source>
        <dbReference type="ARBA" id="ARBA00023157"/>
    </source>
</evidence>
<dbReference type="PANTHER" id="PTHR11412:SF171">
    <property type="entry name" value="PREGNANCY ZONE PROTEIN-LIKE PROTEIN"/>
    <property type="match status" value="1"/>
</dbReference>
<dbReference type="Gene3D" id="1.50.10.20">
    <property type="match status" value="1"/>
</dbReference>
<dbReference type="SMART" id="SM01359">
    <property type="entry name" value="A2M_N_2"/>
    <property type="match status" value="1"/>
</dbReference>
<dbReference type="Pfam" id="PF07677">
    <property type="entry name" value="A2M_recep"/>
    <property type="match status" value="1"/>
</dbReference>
<dbReference type="InterPro" id="IPR001599">
    <property type="entry name" value="Macroglobln_a2"/>
</dbReference>
<dbReference type="InterPro" id="IPR013783">
    <property type="entry name" value="Ig-like_fold"/>
</dbReference>
<dbReference type="Gene3D" id="2.60.40.690">
    <property type="entry name" value="Alpha-macroglobulin, receptor-binding domain"/>
    <property type="match status" value="1"/>
</dbReference>
<accession>A0A8W8MAP9</accession>
<evidence type="ECO:0000256" key="4">
    <source>
        <dbReference type="ARBA" id="ARBA00022690"/>
    </source>
</evidence>
<evidence type="ECO:0000259" key="12">
    <source>
        <dbReference type="SMART" id="SM01361"/>
    </source>
</evidence>
<evidence type="ECO:0000256" key="9">
    <source>
        <dbReference type="SAM" id="SignalP"/>
    </source>
</evidence>
<dbReference type="PROSITE" id="PS00477">
    <property type="entry name" value="ALPHA_2_MACROGLOBULIN"/>
    <property type="match status" value="1"/>
</dbReference>
<dbReference type="Gene3D" id="2.60.40.1940">
    <property type="match status" value="1"/>
</dbReference>
<dbReference type="InterPro" id="IPR019742">
    <property type="entry name" value="MacrogloblnA2_CS"/>
</dbReference>
<dbReference type="InterPro" id="IPR011626">
    <property type="entry name" value="Alpha-macroglobulin_TED"/>
</dbReference>
<comment type="similarity">
    <text evidence="2">Belongs to the protease inhibitor I39 (alpha-2-macroglobulin) family.</text>
</comment>
<dbReference type="InterPro" id="IPR040839">
    <property type="entry name" value="MG4"/>
</dbReference>
<dbReference type="SUPFAM" id="SSF49410">
    <property type="entry name" value="Alpha-macroglobulin receptor domain"/>
    <property type="match status" value="1"/>
</dbReference>
<protein>
    <submittedName>
        <fullName evidence="13">Uncharacterized protein</fullName>
    </submittedName>
</protein>
<dbReference type="Gene3D" id="6.20.50.160">
    <property type="match status" value="1"/>
</dbReference>
<evidence type="ECO:0000313" key="13">
    <source>
        <dbReference type="EnsemblMetazoa" id="G32593.1:cds"/>
    </source>
</evidence>
<evidence type="ECO:0000256" key="3">
    <source>
        <dbReference type="ARBA" id="ARBA00022525"/>
    </source>
</evidence>
<name>A0A8W8MAP9_MAGGI</name>
<evidence type="ECO:0000259" key="10">
    <source>
        <dbReference type="SMART" id="SM01359"/>
    </source>
</evidence>
<dbReference type="Pfam" id="PF07678">
    <property type="entry name" value="TED_complement"/>
    <property type="match status" value="1"/>
</dbReference>
<sequence length="1701" mass="192318">MEHWLLWLGLLQYVLAAYASPDFLIAVPNSKIYAGEEFDLCVTIPGVFYNGSVKVSTLMYSTVNKTSVYHDQPRTYLAAPGTIKCQKRRAPEQAGPYTVIVSLQKDADYIPSLFTSPDNTSLTNSYPLHLNARPGNLYITLIQTDKPVYKPGQTVKFRILRLNRNFRPDIDKIKAVHVKSPADIRIMQWKDVPTTHGIASLEMVLSNDPPLGTWSIKAIYNDSKEYSNTFSVEEYVLPKYEVVITPPAHLLGFSRIIDAEICANYTHGQPVKGMLEVKMCYKNRYRSSRYCSKSLKTEINGCYKVTVDASRVNSEGNLQINASVTEEGTGVIVSSQYQGPGFTYVYSTLKIIDENRGYFKQGLPYRGKVTAKNPMGIPIPQERIRIKASTYQMPWHLTLTVNTDENGTAFFAINNFPENITTFSISAVGLSIQNEDGEQYPRHYLGSANKNVRRWFSPSDSYIQIEHIQQPLACGKDSQLGLLYSTPNDTNLNFYIMVMSRGRMIYAANKKHQYTVGDSHQTTFTDPHHYLQMQIVPTATSMATNCTKGTCCDGVCLDDGVKRSNHVGRVQISLPITAAFAPESQVIVYYVRTDGEVVSSFTRLEVENCFDNKVNMEFVKSPIKPGSNATIRVSGDPGSVCSIGVVDKSIEILKADHQLTPEKFYSTIRTTMLSNEIHHRNIDSFDVLSIINGRKNCYQKETENGAERYKNVRMKHPIDGPVDSFRAFQNFGLHILTNLNLKTLPCVQYTPSFGYFAKKKGRGIPSEAKKIDRGLPSEDEPTIEKVRQLFPETWLWELQIIGDSGENTLVRRIPDTITEWKGSTLCMNSASGLGISSISGVTAFQPFFLSFTLPYSAVRNEVVPVLVTVFNYLTQCLVMKVSLRDSEEFRLQNTIFMKTKTVCVCGGKSETLRYLIIPLKIGEISIQAEAESIADEGTCGNSSVSSDATGVSDAVRRQLPVEAEGLENEYTYSSFVCVSGEHGTLTENIQLQLPLNRIQDSERGFMNIIGDVMGPALKNLKGLLKTPYGCGEQNMAAFAPNIFLLQYLYNNKMDVIKDKYRHKDGSYSAFGETDGRSGSTWLTAFVVKCLGQSQKYIAIDQTDLYTSIAWFKRQQNEFGCFPKVGYTHSYYLKGGWGKSNDEEGTLTAFVLIAMLEAGLPKNDLAVQSAIRCLDRQDVKDTYLLTLMAYAYSLYDINSARRLEIMFLLRSKMKRIGTDMIYWSRYPQPKEQSQDFLNFSYKHASSAEVEMTSYALLALTIGSQSIAAGFIVPIVMWLTRQRNAQGGFSSTQDTVIALQALSVYGSLQHNGETNVKVEVIGDQMSSTYNISNENRLILQTVPILRLPNALNVTVRGVGCALVQANVKYNTPKVKADPDFALNVSIRRFKQKHSHCSKRIINICASYNGSSGRTKMAIADVKMQTGWIPVISDDIKNTTGLQKYEIDGNVVHFYFEHFDAEQKCFNLDVEQEIELKDPQPAYVKIYDYYETDSSVTKEYDMITICETPEKRRLSKPSFMQLQVPFWHTDIAQKPRCPVCTELIDTESEEFRDLVCNSTRVFGAVKSRPPQEDGVFEHLFFITNTTQRLSDTHLYVFRAYKDRKRVSIYRSPEQRLISMKRRVDLNDTRREYIPRLIRYQMYQGCICDHLYKIGEPMVIFDTKDQFNELRNELSFTETTTIFRGTPEIHKKVFLPLRRKCGIIP</sequence>
<dbReference type="SMART" id="SM01361">
    <property type="entry name" value="A2M_recep"/>
    <property type="match status" value="1"/>
</dbReference>
<evidence type="ECO:0000256" key="8">
    <source>
        <dbReference type="ARBA" id="ARBA00023180"/>
    </source>
</evidence>